<dbReference type="InterPro" id="IPR047149">
    <property type="entry name" value="KIF11-like"/>
</dbReference>
<proteinExistence type="inferred from homology"/>
<keyword evidence="3" id="KW-0493">Microtubule</keyword>
<dbReference type="GO" id="GO:0005876">
    <property type="term" value="C:spindle microtubule"/>
    <property type="evidence" value="ECO:0007669"/>
    <property type="project" value="TreeGrafter"/>
</dbReference>
<dbReference type="EMBL" id="CAUYUE010000013">
    <property type="protein sequence ID" value="CAK0785952.1"/>
    <property type="molecule type" value="Genomic_DNA"/>
</dbReference>
<dbReference type="CDD" id="cd01364">
    <property type="entry name" value="KISc_BimC_Eg5"/>
    <property type="match status" value="1"/>
</dbReference>
<evidence type="ECO:0000256" key="12">
    <source>
        <dbReference type="SAM" id="MobiDB-lite"/>
    </source>
</evidence>
<dbReference type="SUPFAM" id="SSF52540">
    <property type="entry name" value="P-loop containing nucleoside triphosphate hydrolases"/>
    <property type="match status" value="1"/>
</dbReference>
<evidence type="ECO:0000256" key="10">
    <source>
        <dbReference type="PROSITE-ProRule" id="PRU00283"/>
    </source>
</evidence>
<dbReference type="PRINTS" id="PR00380">
    <property type="entry name" value="KINESINHEAVY"/>
</dbReference>
<keyword evidence="7" id="KW-0206">Cytoskeleton</keyword>
<gene>
    <name evidence="14" type="ORF">CVIRNUC_009165</name>
</gene>
<dbReference type="Pfam" id="PF00225">
    <property type="entry name" value="Kinesin"/>
    <property type="match status" value="1"/>
</dbReference>
<evidence type="ECO:0000256" key="1">
    <source>
        <dbReference type="ARBA" id="ARBA00004186"/>
    </source>
</evidence>
<protein>
    <recommendedName>
        <fullName evidence="13">Kinesin motor domain-containing protein</fullName>
    </recommendedName>
</protein>
<comment type="subcellular location">
    <subcellularLocation>
        <location evidence="1">Cytoplasm</location>
        <location evidence="1">Cytoskeleton</location>
        <location evidence="1">Spindle</location>
    </subcellularLocation>
</comment>
<dbReference type="InterPro" id="IPR036961">
    <property type="entry name" value="Kinesin_motor_dom_sf"/>
</dbReference>
<keyword evidence="6 10" id="KW-0505">Motor protein</keyword>
<dbReference type="GO" id="GO:0090307">
    <property type="term" value="P:mitotic spindle assembly"/>
    <property type="evidence" value="ECO:0007669"/>
    <property type="project" value="TreeGrafter"/>
</dbReference>
<feature type="binding site" evidence="10">
    <location>
        <begin position="99"/>
        <end position="106"/>
    </location>
    <ligand>
        <name>ATP</name>
        <dbReference type="ChEBI" id="CHEBI:30616"/>
    </ligand>
</feature>
<dbReference type="InterPro" id="IPR047241">
    <property type="entry name" value="KIF11-like_kin_motor_dom"/>
</dbReference>
<comment type="similarity">
    <text evidence="8">Belongs to the TRAFAC class myosin-kinesin ATPase superfamily. Kinesin family. KIN-5/BimC subfamily.</text>
</comment>
<sequence>MASARGHGGSAVNVQVILRCRPLSKDEVAHGVQQVITCNERAREVVVSQNLGGKQLGRSFHFDKVFDPESGQAKLYKMAIAPIVEEVLEGFNCTIFAYGQTGTGKTYTMEGGPRNSSEGTDLTNSAGVIPRAIHQIFSILDANEAEYTVKCSFLELYNEETTDLLAVGDAMDQKLKMLEDSGRVVVQGLEEIIVKNKTDIYALLDRGSAKRRTAETLLNKQSSRSHSVFCITVHMREMSPEGEEVIKTGKLYLVDLAGSENVNRSGAVDARAKEAGLINKSLLTLGRVITALVEKTPHVPYRDSKLTRLLRDSLGGRTKTCVIATIAPTVQCQEETLSTLDYAHRAKNIRNRPEVNQKVSKTAHIKELNQEIDRLKAELFCTREKNGVYMPAELFQQREQDSASLATRLEGLEKEMEALKEAHGLETDRMTAELARTHEELSSTYEALQQSRLACEERDYLIATHERSEAALAGHAGSLTSELQQAAGNMASLFDRLDGSYGRETANSAAVAEVASTSLQHLASMQMALQSAIEAQQQRSASVTAALDTFAQKNVSDIALLQGRVGKLREHLDKLASMSAAAVDKAALDGTTNFSSALVETAHFHKGAQQAAQEASVQLDAAFSSLSQSFEAQRAQLDTFAHEQQVAAEAMLSAVQKTALAARQALDRTGQAAAGCQSAANTMISKQGAALKAFQDSFAASMAQDQARLLAEVNAMLGAFAEQKAAAVASAVGDLHGLLAQGRSATHASFESLAQAADSADTALKAEEEAAVEGHATAAARRAELDLGLAEALAQSGQAGEAVRSHSAQSAAAAAAALAAHTSSLRENLTGSRAALIQAASQVKEVTRTGVAELEAKQARLAQSLDAKQAQDAAAVQQAASAVTQDARLVQGDKPLHAAPEVPLLEHIQEMRTPAPEQVLAEFRAQKGIAEPTAQPAIPEPAADEPAAEPEEVVITPRSEDLSEQEESFADENARPNRTPAQKRPAPGHKSSRIPNVKARFAASNN</sequence>
<dbReference type="PROSITE" id="PS00411">
    <property type="entry name" value="KINESIN_MOTOR_1"/>
    <property type="match status" value="1"/>
</dbReference>
<evidence type="ECO:0000256" key="8">
    <source>
        <dbReference type="ARBA" id="ARBA00034704"/>
    </source>
</evidence>
<dbReference type="GO" id="GO:0007018">
    <property type="term" value="P:microtubule-based movement"/>
    <property type="evidence" value="ECO:0007669"/>
    <property type="project" value="InterPro"/>
</dbReference>
<dbReference type="FunFam" id="3.40.850.10:FF:000019">
    <property type="entry name" value="Kinesin-like protein KIN-5D"/>
    <property type="match status" value="1"/>
</dbReference>
<dbReference type="GO" id="GO:0005524">
    <property type="term" value="F:ATP binding"/>
    <property type="evidence" value="ECO:0007669"/>
    <property type="project" value="UniProtKB-UniRule"/>
</dbReference>
<keyword evidence="11" id="KW-0175">Coiled coil</keyword>
<dbReference type="GO" id="GO:0051231">
    <property type="term" value="P:spindle elongation"/>
    <property type="evidence" value="ECO:0007669"/>
    <property type="project" value="TreeGrafter"/>
</dbReference>
<evidence type="ECO:0000256" key="11">
    <source>
        <dbReference type="SAM" id="Coils"/>
    </source>
</evidence>
<dbReference type="Proteomes" id="UP001314263">
    <property type="component" value="Unassembled WGS sequence"/>
</dbReference>
<dbReference type="InterPro" id="IPR019821">
    <property type="entry name" value="Kinesin_motor_CS"/>
</dbReference>
<evidence type="ECO:0000256" key="3">
    <source>
        <dbReference type="ARBA" id="ARBA00022701"/>
    </source>
</evidence>
<evidence type="ECO:0000256" key="9">
    <source>
        <dbReference type="ARBA" id="ARBA00046159"/>
    </source>
</evidence>
<feature type="domain" description="Kinesin motor" evidence="13">
    <location>
        <begin position="13"/>
        <end position="349"/>
    </location>
</feature>
<dbReference type="GO" id="GO:0008017">
    <property type="term" value="F:microtubule binding"/>
    <property type="evidence" value="ECO:0007669"/>
    <property type="project" value="InterPro"/>
</dbReference>
<comment type="function">
    <text evidence="9">Responsible for microtubule translocation. May be important for the organization of phragmoplast-specific arrays of microtubules. Plays an essential role in stabilizing the mitotic spindle. Required during mitotic cytokinesis.</text>
</comment>
<accession>A0AAV1IIB4</accession>
<dbReference type="Gene3D" id="3.40.850.10">
    <property type="entry name" value="Kinesin motor domain"/>
    <property type="match status" value="1"/>
</dbReference>
<dbReference type="PROSITE" id="PS50067">
    <property type="entry name" value="KINESIN_MOTOR_2"/>
    <property type="match status" value="1"/>
</dbReference>
<organism evidence="14 15">
    <name type="scientific">Coccomyxa viridis</name>
    <dbReference type="NCBI Taxonomy" id="1274662"/>
    <lineage>
        <taxon>Eukaryota</taxon>
        <taxon>Viridiplantae</taxon>
        <taxon>Chlorophyta</taxon>
        <taxon>core chlorophytes</taxon>
        <taxon>Trebouxiophyceae</taxon>
        <taxon>Trebouxiophyceae incertae sedis</taxon>
        <taxon>Coccomyxaceae</taxon>
        <taxon>Coccomyxa</taxon>
    </lineage>
</organism>
<keyword evidence="4 10" id="KW-0547">Nucleotide-binding</keyword>
<feature type="region of interest" description="Disordered" evidence="12">
    <location>
        <begin position="933"/>
        <end position="1006"/>
    </location>
</feature>
<evidence type="ECO:0000256" key="2">
    <source>
        <dbReference type="ARBA" id="ARBA00022490"/>
    </source>
</evidence>
<evidence type="ECO:0000256" key="4">
    <source>
        <dbReference type="ARBA" id="ARBA00022741"/>
    </source>
</evidence>
<evidence type="ECO:0000256" key="6">
    <source>
        <dbReference type="ARBA" id="ARBA00023175"/>
    </source>
</evidence>
<keyword evidence="5 10" id="KW-0067">ATP-binding</keyword>
<evidence type="ECO:0000256" key="5">
    <source>
        <dbReference type="ARBA" id="ARBA00022840"/>
    </source>
</evidence>
<feature type="coiled-coil region" evidence="11">
    <location>
        <begin position="358"/>
        <end position="429"/>
    </location>
</feature>
<reference evidence="14 15" key="1">
    <citation type="submission" date="2023-10" db="EMBL/GenBank/DDBJ databases">
        <authorList>
            <person name="Maclean D."/>
            <person name="Macfadyen A."/>
        </authorList>
    </citation>
    <scope>NUCLEOTIDE SEQUENCE [LARGE SCALE GENOMIC DNA]</scope>
</reference>
<evidence type="ECO:0000259" key="13">
    <source>
        <dbReference type="PROSITE" id="PS50067"/>
    </source>
</evidence>
<dbReference type="InterPro" id="IPR001752">
    <property type="entry name" value="Kinesin_motor_dom"/>
</dbReference>
<evidence type="ECO:0000313" key="15">
    <source>
        <dbReference type="Proteomes" id="UP001314263"/>
    </source>
</evidence>
<dbReference type="AlphaFoldDB" id="A0AAV1IIB4"/>
<dbReference type="InterPro" id="IPR027417">
    <property type="entry name" value="P-loop_NTPase"/>
</dbReference>
<keyword evidence="15" id="KW-1185">Reference proteome</keyword>
<dbReference type="SMART" id="SM00129">
    <property type="entry name" value="KISc"/>
    <property type="match status" value="1"/>
</dbReference>
<dbReference type="PANTHER" id="PTHR47970">
    <property type="entry name" value="KINESIN-LIKE PROTEIN KIF11"/>
    <property type="match status" value="1"/>
</dbReference>
<comment type="caution">
    <text evidence="14">The sequence shown here is derived from an EMBL/GenBank/DDBJ whole genome shotgun (WGS) entry which is preliminary data.</text>
</comment>
<dbReference type="GO" id="GO:0072686">
    <property type="term" value="C:mitotic spindle"/>
    <property type="evidence" value="ECO:0007669"/>
    <property type="project" value="TreeGrafter"/>
</dbReference>
<name>A0AAV1IIB4_9CHLO</name>
<evidence type="ECO:0000313" key="14">
    <source>
        <dbReference type="EMBL" id="CAK0785952.1"/>
    </source>
</evidence>
<keyword evidence="2" id="KW-0963">Cytoplasm</keyword>
<dbReference type="GO" id="GO:0008574">
    <property type="term" value="F:plus-end-directed microtubule motor activity"/>
    <property type="evidence" value="ECO:0007669"/>
    <property type="project" value="TreeGrafter"/>
</dbReference>
<feature type="compositionally biased region" description="Acidic residues" evidence="12">
    <location>
        <begin position="942"/>
        <end position="952"/>
    </location>
</feature>
<dbReference type="PANTHER" id="PTHR47970:SF12">
    <property type="entry name" value="KINESIN FAMILY MEMBER 11"/>
    <property type="match status" value="1"/>
</dbReference>
<evidence type="ECO:0000256" key="7">
    <source>
        <dbReference type="ARBA" id="ARBA00023212"/>
    </source>
</evidence>